<dbReference type="AlphaFoldDB" id="A0A5N5RGG3"/>
<keyword evidence="5 7" id="KW-0472">Membrane</keyword>
<feature type="transmembrane region" description="Helical" evidence="7">
    <location>
        <begin position="400"/>
        <end position="419"/>
    </location>
</feature>
<dbReference type="RefSeq" id="WP_151917175.1">
    <property type="nucleotide sequence ID" value="NZ_RQSP01000027.1"/>
</dbReference>
<keyword evidence="2" id="KW-1003">Cell membrane</keyword>
<proteinExistence type="predicted"/>
<evidence type="ECO:0000256" key="6">
    <source>
        <dbReference type="SAM" id="MobiDB-lite"/>
    </source>
</evidence>
<dbReference type="OrthoDB" id="137613at2"/>
<name>A0A5N5RGG3_9BIFI</name>
<evidence type="ECO:0000256" key="7">
    <source>
        <dbReference type="SAM" id="Phobius"/>
    </source>
</evidence>
<comment type="caution">
    <text evidence="8">The sequence shown here is derived from an EMBL/GenBank/DDBJ whole genome shotgun (WGS) entry which is preliminary data.</text>
</comment>
<reference evidence="8 9" key="1">
    <citation type="journal article" date="2019" name="Int. J. Syst. Evol. Microbiol.">
        <title>Bifidobacterium jacchi sp. nov., isolated from the faeces of a baby common marmoset (Callithrix jacchus).</title>
        <authorList>
            <person name="Modesto M."/>
            <person name="Watanabe K."/>
            <person name="Arita M."/>
            <person name="Satti M."/>
            <person name="Oki K."/>
            <person name="Sciavilla P."/>
            <person name="Patavino C."/>
            <person name="Camma C."/>
            <person name="Michelini S."/>
            <person name="Sgorbati B."/>
            <person name="Mattarelli P."/>
        </authorList>
    </citation>
    <scope>NUCLEOTIDE SEQUENCE [LARGE SCALE GENOMIC DNA]</scope>
    <source>
        <strain evidence="8 9">MRM 9.3</strain>
    </source>
</reference>
<keyword evidence="9" id="KW-1185">Reference proteome</keyword>
<feature type="region of interest" description="Disordered" evidence="6">
    <location>
        <begin position="1"/>
        <end position="37"/>
    </location>
</feature>
<feature type="transmembrane region" description="Helical" evidence="7">
    <location>
        <begin position="425"/>
        <end position="444"/>
    </location>
</feature>
<sequence length="447" mass="46001">MTNTSRVSHESRISGKTSASDETAASDETPASDAPRRGLGVGSLTALSAGGVIGLGVMSMPGIGIGIMGTGLWIAALIGALLSAIALIPQLTISTHADYPGGHYQQLRDLVDPRVGGIAAYIACFLVFDLSAYALSAAQLVVTADWLARGIAAILITVFVALHALGPRIAAVAQIVLCAALAGAFGLYAAYVVPHVNVAHLRADTVIGTPTVVAFACLYMTFMMNGTAMTANYAAVAREPRRTIPRAMLIALGVVAVAYVALCVIDAGLLPIDRVANRDLGDVAASFMPRWALDAFVVGGSAFALLTTLNAAIGWMLYQLRAAGRDGWLPAEFGASSRAGGVSSSLAVVVGFVAVMPVLVGVSTKTVSSSVTILVLLVQAALAIGAVRLALRSPAGLPRLVGCVAAAIVDALLVIWLLYTMSPLLIVGNAVLLIIAVIAALLRWRRL</sequence>
<protein>
    <submittedName>
        <fullName evidence="8">Amino acid permease</fullName>
    </submittedName>
</protein>
<dbReference type="Pfam" id="PF13520">
    <property type="entry name" value="AA_permease_2"/>
    <property type="match status" value="1"/>
</dbReference>
<accession>A0A5N5RGG3</accession>
<evidence type="ECO:0000313" key="8">
    <source>
        <dbReference type="EMBL" id="KAB5606358.1"/>
    </source>
</evidence>
<dbReference type="Proteomes" id="UP000326336">
    <property type="component" value="Unassembled WGS sequence"/>
</dbReference>
<organism evidence="8 9">
    <name type="scientific">Bifidobacterium jacchi</name>
    <dbReference type="NCBI Taxonomy" id="2490545"/>
    <lineage>
        <taxon>Bacteria</taxon>
        <taxon>Bacillati</taxon>
        <taxon>Actinomycetota</taxon>
        <taxon>Actinomycetes</taxon>
        <taxon>Bifidobacteriales</taxon>
        <taxon>Bifidobacteriaceae</taxon>
        <taxon>Bifidobacterium</taxon>
    </lineage>
</organism>
<dbReference type="InterPro" id="IPR002293">
    <property type="entry name" value="AA/rel_permease1"/>
</dbReference>
<feature type="transmembrane region" description="Helical" evidence="7">
    <location>
        <begin position="213"/>
        <end position="235"/>
    </location>
</feature>
<dbReference type="GO" id="GO:0005886">
    <property type="term" value="C:plasma membrane"/>
    <property type="evidence" value="ECO:0007669"/>
    <property type="project" value="UniProtKB-SubCell"/>
</dbReference>
<dbReference type="PIRSF" id="PIRSF006060">
    <property type="entry name" value="AA_transporter"/>
    <property type="match status" value="1"/>
</dbReference>
<keyword evidence="3 7" id="KW-0812">Transmembrane</keyword>
<dbReference type="InterPro" id="IPR050367">
    <property type="entry name" value="APC_superfamily"/>
</dbReference>
<comment type="subcellular location">
    <subcellularLocation>
        <location evidence="1">Cell membrane</location>
        <topology evidence="1">Multi-pass membrane protein</topology>
    </subcellularLocation>
</comment>
<dbReference type="GO" id="GO:0022857">
    <property type="term" value="F:transmembrane transporter activity"/>
    <property type="evidence" value="ECO:0007669"/>
    <property type="project" value="InterPro"/>
</dbReference>
<feature type="transmembrane region" description="Helical" evidence="7">
    <location>
        <begin position="339"/>
        <end position="359"/>
    </location>
</feature>
<dbReference type="Gene3D" id="1.20.1740.10">
    <property type="entry name" value="Amino acid/polyamine transporter I"/>
    <property type="match status" value="1"/>
</dbReference>
<feature type="transmembrane region" description="Helical" evidence="7">
    <location>
        <begin position="247"/>
        <end position="272"/>
    </location>
</feature>
<feature type="transmembrane region" description="Helical" evidence="7">
    <location>
        <begin position="146"/>
        <end position="165"/>
    </location>
</feature>
<dbReference type="EMBL" id="RQSP01000027">
    <property type="protein sequence ID" value="KAB5606358.1"/>
    <property type="molecule type" value="Genomic_DNA"/>
</dbReference>
<evidence type="ECO:0000256" key="5">
    <source>
        <dbReference type="ARBA" id="ARBA00023136"/>
    </source>
</evidence>
<gene>
    <name evidence="8" type="ORF">EHS19_07655</name>
</gene>
<evidence type="ECO:0000313" key="9">
    <source>
        <dbReference type="Proteomes" id="UP000326336"/>
    </source>
</evidence>
<feature type="transmembrane region" description="Helical" evidence="7">
    <location>
        <begin position="371"/>
        <end position="391"/>
    </location>
</feature>
<feature type="transmembrane region" description="Helical" evidence="7">
    <location>
        <begin position="44"/>
        <end position="67"/>
    </location>
</feature>
<feature type="transmembrane region" description="Helical" evidence="7">
    <location>
        <begin position="172"/>
        <end position="193"/>
    </location>
</feature>
<feature type="transmembrane region" description="Helical" evidence="7">
    <location>
        <begin position="115"/>
        <end position="134"/>
    </location>
</feature>
<evidence type="ECO:0000256" key="1">
    <source>
        <dbReference type="ARBA" id="ARBA00004651"/>
    </source>
</evidence>
<evidence type="ECO:0000256" key="4">
    <source>
        <dbReference type="ARBA" id="ARBA00022989"/>
    </source>
</evidence>
<dbReference type="PANTHER" id="PTHR42770">
    <property type="entry name" value="AMINO ACID TRANSPORTER-RELATED"/>
    <property type="match status" value="1"/>
</dbReference>
<feature type="compositionally biased region" description="Polar residues" evidence="6">
    <location>
        <begin position="14"/>
        <end position="23"/>
    </location>
</feature>
<feature type="transmembrane region" description="Helical" evidence="7">
    <location>
        <begin position="73"/>
        <end position="94"/>
    </location>
</feature>
<dbReference type="PANTHER" id="PTHR42770:SF7">
    <property type="entry name" value="MEMBRANE PROTEIN"/>
    <property type="match status" value="1"/>
</dbReference>
<evidence type="ECO:0000256" key="2">
    <source>
        <dbReference type="ARBA" id="ARBA00022475"/>
    </source>
</evidence>
<evidence type="ECO:0000256" key="3">
    <source>
        <dbReference type="ARBA" id="ARBA00022692"/>
    </source>
</evidence>
<feature type="transmembrane region" description="Helical" evidence="7">
    <location>
        <begin position="292"/>
        <end position="318"/>
    </location>
</feature>
<keyword evidence="4 7" id="KW-1133">Transmembrane helix</keyword>